<evidence type="ECO:0000256" key="3">
    <source>
        <dbReference type="ARBA" id="ARBA00012662"/>
    </source>
</evidence>
<evidence type="ECO:0000313" key="9">
    <source>
        <dbReference type="EMBL" id="TQM43595.1"/>
    </source>
</evidence>
<dbReference type="InterPro" id="IPR017853">
    <property type="entry name" value="GH"/>
</dbReference>
<organism evidence="9 10">
    <name type="scientific">Pseudonocardia cypriaca</name>
    <dbReference type="NCBI Taxonomy" id="882449"/>
    <lineage>
        <taxon>Bacteria</taxon>
        <taxon>Bacillati</taxon>
        <taxon>Actinomycetota</taxon>
        <taxon>Actinomycetes</taxon>
        <taxon>Pseudonocardiales</taxon>
        <taxon>Pseudonocardiaceae</taxon>
        <taxon>Pseudonocardia</taxon>
    </lineage>
</organism>
<keyword evidence="10" id="KW-1185">Reference proteome</keyword>
<dbReference type="Gene3D" id="2.60.40.1180">
    <property type="entry name" value="Golgi alpha-mannosidase II"/>
    <property type="match status" value="1"/>
</dbReference>
<evidence type="ECO:0000256" key="2">
    <source>
        <dbReference type="ARBA" id="ARBA00007951"/>
    </source>
</evidence>
<dbReference type="RefSeq" id="WP_142097357.1">
    <property type="nucleotide sequence ID" value="NZ_VFPH01000001.1"/>
</dbReference>
<keyword evidence="6" id="KW-0326">Glycosidase</keyword>
<accession>A0A543GBY1</accession>
<evidence type="ECO:0000256" key="5">
    <source>
        <dbReference type="ARBA" id="ARBA00022801"/>
    </source>
</evidence>
<dbReference type="InterPro" id="IPR016286">
    <property type="entry name" value="FUC_metazoa-typ"/>
</dbReference>
<dbReference type="InterPro" id="IPR057739">
    <property type="entry name" value="Glyco_hydro_29_N"/>
</dbReference>
<evidence type="ECO:0000259" key="7">
    <source>
        <dbReference type="Pfam" id="PF01120"/>
    </source>
</evidence>
<comment type="function">
    <text evidence="1">Alpha-L-fucosidase is responsible for hydrolyzing the alpha-1,6-linked fucose joined to the reducing-end N-acetylglucosamine of the carbohydrate moieties of glycoproteins.</text>
</comment>
<sequence length="480" mass="54192">MHRGPYEATFESLQQFRCPDWFRNAKLGIWSHWGAQSVPRQGDWYARNMYIPGTHAYRHHWRNYGHPSKSGYKDIVTRWKAERFDPDALADLYARAGARYLVAQAVHHDHFLNYPSAIHRWNAGAMGPRKDIVGLWHDAARARGLRFGITEHLGATYTWMARSKGADATGPYAGLPYDGNDPEFEDLYLPGPVGRDRSSGAAVQEPWYAPDPWWHRRWLDLVTEMVDRYRPDLLYSDGPLPFGAGAFEPGLQAVSHLYNTSAAGHDGENQAVYNQKGRGPDLEAIGVLDIERSQEPDARPFVWQTDTCVGQWFYDDRAEYKTPGHVIELLIDIVAKNGNLLLNIPQLPDGSIDEECTFLLEELAGWIAACGEGIHGTRPFRTCGEGPSQVAIEGFREDAVDWTAEDFRFTQRDQTLYAFQMRWPADGRAVIKSLGPDERVSAVRLLGAGELAFEQNTEQVTITLPAKPPTRYPHCLALQL</sequence>
<proteinExistence type="inferred from homology"/>
<dbReference type="EMBL" id="VFPH01000001">
    <property type="protein sequence ID" value="TQM43595.1"/>
    <property type="molecule type" value="Genomic_DNA"/>
</dbReference>
<reference evidence="9 10" key="1">
    <citation type="submission" date="2019-06" db="EMBL/GenBank/DDBJ databases">
        <title>Sequencing the genomes of 1000 actinobacteria strains.</title>
        <authorList>
            <person name="Klenk H.-P."/>
        </authorList>
    </citation>
    <scope>NUCLEOTIDE SEQUENCE [LARGE SCALE GENOMIC DNA]</scope>
    <source>
        <strain evidence="9 10">DSM 45511</strain>
    </source>
</reference>
<dbReference type="Proteomes" id="UP000319818">
    <property type="component" value="Unassembled WGS sequence"/>
</dbReference>
<evidence type="ECO:0000256" key="4">
    <source>
        <dbReference type="ARBA" id="ARBA00022729"/>
    </source>
</evidence>
<evidence type="ECO:0000256" key="6">
    <source>
        <dbReference type="ARBA" id="ARBA00023295"/>
    </source>
</evidence>
<name>A0A543GBY1_9PSEU</name>
<dbReference type="PIRSF" id="PIRSF001092">
    <property type="entry name" value="Alpha-L-fucosidase"/>
    <property type="match status" value="1"/>
</dbReference>
<keyword evidence="4" id="KW-0732">Signal</keyword>
<evidence type="ECO:0000256" key="1">
    <source>
        <dbReference type="ARBA" id="ARBA00004071"/>
    </source>
</evidence>
<dbReference type="GO" id="GO:0016139">
    <property type="term" value="P:glycoside catabolic process"/>
    <property type="evidence" value="ECO:0007669"/>
    <property type="project" value="TreeGrafter"/>
</dbReference>
<protein>
    <recommendedName>
        <fullName evidence="3">alpha-L-fucosidase</fullName>
        <ecNumber evidence="3">3.2.1.51</ecNumber>
    </recommendedName>
</protein>
<dbReference type="GO" id="GO:0005764">
    <property type="term" value="C:lysosome"/>
    <property type="evidence" value="ECO:0007669"/>
    <property type="project" value="TreeGrafter"/>
</dbReference>
<dbReference type="InterPro" id="IPR013780">
    <property type="entry name" value="Glyco_hydro_b"/>
</dbReference>
<dbReference type="GO" id="GO:0004560">
    <property type="term" value="F:alpha-L-fucosidase activity"/>
    <property type="evidence" value="ECO:0007669"/>
    <property type="project" value="InterPro"/>
</dbReference>
<feature type="domain" description="Alpha-L-fucosidase C-terminal" evidence="8">
    <location>
        <begin position="402"/>
        <end position="474"/>
    </location>
</feature>
<dbReference type="SUPFAM" id="SSF51445">
    <property type="entry name" value="(Trans)glycosidases"/>
    <property type="match status" value="1"/>
</dbReference>
<dbReference type="Pfam" id="PF01120">
    <property type="entry name" value="Alpha_L_fucos"/>
    <property type="match status" value="1"/>
</dbReference>
<comment type="similarity">
    <text evidence="2">Belongs to the glycosyl hydrolase 29 family.</text>
</comment>
<dbReference type="AlphaFoldDB" id="A0A543GBY1"/>
<feature type="domain" description="Glycoside hydrolase family 29 N-terminal" evidence="7">
    <location>
        <begin position="4"/>
        <end position="372"/>
    </location>
</feature>
<dbReference type="PANTHER" id="PTHR10030">
    <property type="entry name" value="ALPHA-L-FUCOSIDASE"/>
    <property type="match status" value="1"/>
</dbReference>
<keyword evidence="5" id="KW-0378">Hydrolase</keyword>
<dbReference type="Gene3D" id="3.20.20.80">
    <property type="entry name" value="Glycosidases"/>
    <property type="match status" value="1"/>
</dbReference>
<dbReference type="SMART" id="SM00812">
    <property type="entry name" value="Alpha_L_fucos"/>
    <property type="match status" value="1"/>
</dbReference>
<dbReference type="PANTHER" id="PTHR10030:SF37">
    <property type="entry name" value="ALPHA-L-FUCOSIDASE-RELATED"/>
    <property type="match status" value="1"/>
</dbReference>
<dbReference type="EC" id="3.2.1.51" evidence="3"/>
<dbReference type="OrthoDB" id="5526311at2"/>
<dbReference type="InterPro" id="IPR031919">
    <property type="entry name" value="Fucosidase_C"/>
</dbReference>
<evidence type="ECO:0000259" key="8">
    <source>
        <dbReference type="Pfam" id="PF16757"/>
    </source>
</evidence>
<comment type="caution">
    <text evidence="9">The sequence shown here is derived from an EMBL/GenBank/DDBJ whole genome shotgun (WGS) entry which is preliminary data.</text>
</comment>
<dbReference type="InterPro" id="IPR000933">
    <property type="entry name" value="Glyco_hydro_29"/>
</dbReference>
<evidence type="ECO:0000313" key="10">
    <source>
        <dbReference type="Proteomes" id="UP000319818"/>
    </source>
</evidence>
<dbReference type="Pfam" id="PF16757">
    <property type="entry name" value="Fucosidase_C"/>
    <property type="match status" value="1"/>
</dbReference>
<gene>
    <name evidence="9" type="ORF">FB388_0942</name>
</gene>
<dbReference type="GO" id="GO:0006004">
    <property type="term" value="P:fucose metabolic process"/>
    <property type="evidence" value="ECO:0007669"/>
    <property type="project" value="InterPro"/>
</dbReference>